<protein>
    <recommendedName>
        <fullName evidence="4">DUF998 domain-containing protein</fullName>
    </recommendedName>
</protein>
<keyword evidence="1" id="KW-0812">Transmembrane</keyword>
<dbReference type="RefSeq" id="WP_045279696.1">
    <property type="nucleotide sequence ID" value="NZ_CAKKLT010000012.1"/>
</dbReference>
<feature type="transmembrane region" description="Helical" evidence="1">
    <location>
        <begin position="170"/>
        <end position="190"/>
    </location>
</feature>
<feature type="transmembrane region" description="Helical" evidence="1">
    <location>
        <begin position="47"/>
        <end position="70"/>
    </location>
</feature>
<accession>A0A0F0L6S9</accession>
<dbReference type="EMBL" id="JYIW01000025">
    <property type="protein sequence ID" value="KJL28882.1"/>
    <property type="molecule type" value="Genomic_DNA"/>
</dbReference>
<comment type="caution">
    <text evidence="2">The sequence shown here is derived from an EMBL/GenBank/DDBJ whole genome shotgun (WGS) entry which is preliminary data.</text>
</comment>
<reference evidence="2 3" key="1">
    <citation type="submission" date="2015-02" db="EMBL/GenBank/DDBJ databases">
        <title>Draft genome sequences of ten Microbacterium spp. with emphasis on heavy metal contaminated environments.</title>
        <authorList>
            <person name="Corretto E."/>
        </authorList>
    </citation>
    <scope>NUCLEOTIDE SEQUENCE [LARGE SCALE GENOMIC DNA]</scope>
    <source>
        <strain evidence="2 3">BEL4b</strain>
    </source>
</reference>
<proteinExistence type="predicted"/>
<sequence length="229" mass="24616">MSSAKRTSLTLTGALLLLAGIIAATLTTTEPEWWELYFSRLGMTGDFSAMLFNGGAIMGGVSIASGGVMMRIWFLRSPLIATKEQRRAARVIPFFGVTLGLSLAGIGVFPLSVDKLAHDISSNGMIVSFLSLLIAHRIYLRSLSRLLSVLAIITGSALVLSLGAMSFGLINLTVFEAIGFTAILSWVHLLETHVRSFAEAPESRRTANSQQISLSPIWGTRKMALVSEA</sequence>
<gene>
    <name evidence="2" type="ORF">RS83_02364</name>
</gene>
<dbReference type="Proteomes" id="UP000033640">
    <property type="component" value="Unassembled WGS sequence"/>
</dbReference>
<feature type="transmembrane region" description="Helical" evidence="1">
    <location>
        <begin position="146"/>
        <end position="164"/>
    </location>
</feature>
<keyword evidence="1" id="KW-1133">Transmembrane helix</keyword>
<evidence type="ECO:0000313" key="3">
    <source>
        <dbReference type="Proteomes" id="UP000033640"/>
    </source>
</evidence>
<dbReference type="PATRIC" id="fig|82380.11.peg.2401"/>
<dbReference type="Pfam" id="PF06197">
    <property type="entry name" value="DUF998"/>
    <property type="match status" value="1"/>
</dbReference>
<evidence type="ECO:0008006" key="4">
    <source>
        <dbReference type="Google" id="ProtNLM"/>
    </source>
</evidence>
<organism evidence="2 3">
    <name type="scientific">Microbacterium oxydans</name>
    <dbReference type="NCBI Taxonomy" id="82380"/>
    <lineage>
        <taxon>Bacteria</taxon>
        <taxon>Bacillati</taxon>
        <taxon>Actinomycetota</taxon>
        <taxon>Actinomycetes</taxon>
        <taxon>Micrococcales</taxon>
        <taxon>Microbacteriaceae</taxon>
        <taxon>Microbacterium</taxon>
    </lineage>
</organism>
<keyword evidence="1" id="KW-0472">Membrane</keyword>
<name>A0A0F0L6S9_9MICO</name>
<evidence type="ECO:0000256" key="1">
    <source>
        <dbReference type="SAM" id="Phobius"/>
    </source>
</evidence>
<feature type="transmembrane region" description="Helical" evidence="1">
    <location>
        <begin position="91"/>
        <end position="109"/>
    </location>
</feature>
<dbReference type="AlphaFoldDB" id="A0A0F0L6S9"/>
<feature type="transmembrane region" description="Helical" evidence="1">
    <location>
        <begin position="121"/>
        <end position="139"/>
    </location>
</feature>
<dbReference type="InterPro" id="IPR009339">
    <property type="entry name" value="DUF998"/>
</dbReference>
<evidence type="ECO:0000313" key="2">
    <source>
        <dbReference type="EMBL" id="KJL28882.1"/>
    </source>
</evidence>